<dbReference type="Proteomes" id="UP000663874">
    <property type="component" value="Unassembled WGS sequence"/>
</dbReference>
<proteinExistence type="predicted"/>
<protein>
    <submittedName>
        <fullName evidence="1">Uncharacterized protein</fullName>
    </submittedName>
</protein>
<dbReference type="AlphaFoldDB" id="A0A820LV49"/>
<organism evidence="1 2">
    <name type="scientific">Rotaria sordida</name>
    <dbReference type="NCBI Taxonomy" id="392033"/>
    <lineage>
        <taxon>Eukaryota</taxon>
        <taxon>Metazoa</taxon>
        <taxon>Spiralia</taxon>
        <taxon>Gnathifera</taxon>
        <taxon>Rotifera</taxon>
        <taxon>Eurotatoria</taxon>
        <taxon>Bdelloidea</taxon>
        <taxon>Philodinida</taxon>
        <taxon>Philodinidae</taxon>
        <taxon>Rotaria</taxon>
    </lineage>
</organism>
<gene>
    <name evidence="1" type="ORF">FNK824_LOCUS42718</name>
</gene>
<evidence type="ECO:0000313" key="2">
    <source>
        <dbReference type="Proteomes" id="UP000663874"/>
    </source>
</evidence>
<feature type="non-terminal residue" evidence="1">
    <location>
        <position position="1"/>
    </location>
</feature>
<dbReference type="EMBL" id="CAJOBE010052786">
    <property type="protein sequence ID" value="CAF4362529.1"/>
    <property type="molecule type" value="Genomic_DNA"/>
</dbReference>
<evidence type="ECO:0000313" key="1">
    <source>
        <dbReference type="EMBL" id="CAF4362529.1"/>
    </source>
</evidence>
<accession>A0A820LV49</accession>
<comment type="caution">
    <text evidence="1">The sequence shown here is derived from an EMBL/GenBank/DDBJ whole genome shotgun (WGS) entry which is preliminary data.</text>
</comment>
<sequence length="68" mass="8241">RPPFKNVRKRHFRKVDRQIIQDRDEMEEENFSRDDYQSIDIKWEQDTDLFGGHLSQSDQEETSQKGLS</sequence>
<reference evidence="1" key="1">
    <citation type="submission" date="2021-02" db="EMBL/GenBank/DDBJ databases">
        <authorList>
            <person name="Nowell W R."/>
        </authorList>
    </citation>
    <scope>NUCLEOTIDE SEQUENCE</scope>
</reference>
<name>A0A820LV49_9BILA</name>